<gene>
    <name evidence="2" type="ORF">Pla133_02750</name>
</gene>
<dbReference type="InterPro" id="IPR036691">
    <property type="entry name" value="Endo/exonu/phosph_ase_sf"/>
</dbReference>
<dbReference type="Proteomes" id="UP000316921">
    <property type="component" value="Chromosome"/>
</dbReference>
<evidence type="ECO:0000313" key="3">
    <source>
        <dbReference type="Proteomes" id="UP000316921"/>
    </source>
</evidence>
<dbReference type="KEGG" id="pbap:Pla133_02750"/>
<dbReference type="InterPro" id="IPR005135">
    <property type="entry name" value="Endo/exonuclease/phosphatase"/>
</dbReference>
<dbReference type="PANTHER" id="PTHR14859">
    <property type="entry name" value="CALCOFLUOR WHITE HYPERSENSITIVE PROTEIN PRECURSOR"/>
    <property type="match status" value="1"/>
</dbReference>
<proteinExistence type="predicted"/>
<dbReference type="AlphaFoldDB" id="A0A518BE10"/>
<feature type="domain" description="Endonuclease/exonuclease/phosphatase" evidence="1">
    <location>
        <begin position="317"/>
        <end position="535"/>
    </location>
</feature>
<dbReference type="RefSeq" id="WP_145061600.1">
    <property type="nucleotide sequence ID" value="NZ_CP036287.1"/>
</dbReference>
<keyword evidence="3" id="KW-1185">Reference proteome</keyword>
<dbReference type="InterPro" id="IPR051916">
    <property type="entry name" value="GPI-anchor_lipid_remodeler"/>
</dbReference>
<name>A0A518BE10_9BACT</name>
<dbReference type="GO" id="GO:0016020">
    <property type="term" value="C:membrane"/>
    <property type="evidence" value="ECO:0007669"/>
    <property type="project" value="GOC"/>
</dbReference>
<accession>A0A518BE10</accession>
<sequence length="547" mass="59814">MADTQGGFGWRREVGALGAALMAFLGLSSCTATGSAGPGEVRVLTWNIWHGGREDGAAVGPVRVAEVIADSGADIVAMQETYGSGPRIATALGFHLQLRGTNVSIHSRYPILEDISVFEEFKCAGALIELPDRSRLALYSIWLPYDAEIWEEGTRDSSDPQTLLAACQSSARDLEAMRLAIEERLAGPDFAGVPIVIAGDFNSMSHLDYGEVGFDQYGVALDWPTSRVLTEAGFLDAYRECNPSIDRAADSTWTPRFPEQEQDRIDFVYYRADGWRAVQSRIIREHREGFPSDHAALLTVFQPTPVPLETDEPLRVVSYNIRHGVGLDDQLDLERTAGVLRDLAPDFVGLQEVDLDCERSGGVNQVHQLAAELAMHPAFGGFMDYQGGRYGMGILSRHPIVDAYSLRLPDGNEPRVALVVEAQLPGGERVLVVSVHFDWVEDDAFRFAQATALAEFLADLGQPYILLGDFNDGPNSRTLGLFRALATEAAKPPSDPLTFPADGALKEIDFVFCSPPADWSVESVDVIDEPLASDHRPVLAELRLLTR</sequence>
<feature type="domain" description="Endonuclease/exonuclease/phosphatase" evidence="1">
    <location>
        <begin position="44"/>
        <end position="294"/>
    </location>
</feature>
<dbReference type="SUPFAM" id="SSF56219">
    <property type="entry name" value="DNase I-like"/>
    <property type="match status" value="2"/>
</dbReference>
<dbReference type="Gene3D" id="3.60.10.10">
    <property type="entry name" value="Endonuclease/exonuclease/phosphatase"/>
    <property type="match status" value="2"/>
</dbReference>
<evidence type="ECO:0000259" key="1">
    <source>
        <dbReference type="Pfam" id="PF03372"/>
    </source>
</evidence>
<evidence type="ECO:0000313" key="2">
    <source>
        <dbReference type="EMBL" id="QDU65211.1"/>
    </source>
</evidence>
<organism evidence="2 3">
    <name type="scientific">Engelhardtia mirabilis</name>
    <dbReference type="NCBI Taxonomy" id="2528011"/>
    <lineage>
        <taxon>Bacteria</taxon>
        <taxon>Pseudomonadati</taxon>
        <taxon>Planctomycetota</taxon>
        <taxon>Planctomycetia</taxon>
        <taxon>Planctomycetia incertae sedis</taxon>
        <taxon>Engelhardtia</taxon>
    </lineage>
</organism>
<dbReference type="Pfam" id="PF03372">
    <property type="entry name" value="Exo_endo_phos"/>
    <property type="match status" value="2"/>
</dbReference>
<dbReference type="PANTHER" id="PTHR14859:SF15">
    <property type="entry name" value="ENDONUCLEASE_EXONUCLEASE_PHOSPHATASE DOMAIN-CONTAINING PROTEIN"/>
    <property type="match status" value="1"/>
</dbReference>
<reference evidence="2 3" key="1">
    <citation type="submission" date="2019-02" db="EMBL/GenBank/DDBJ databases">
        <title>Deep-cultivation of Planctomycetes and their phenomic and genomic characterization uncovers novel biology.</title>
        <authorList>
            <person name="Wiegand S."/>
            <person name="Jogler M."/>
            <person name="Boedeker C."/>
            <person name="Pinto D."/>
            <person name="Vollmers J."/>
            <person name="Rivas-Marin E."/>
            <person name="Kohn T."/>
            <person name="Peeters S.H."/>
            <person name="Heuer A."/>
            <person name="Rast P."/>
            <person name="Oberbeckmann S."/>
            <person name="Bunk B."/>
            <person name="Jeske O."/>
            <person name="Meyerdierks A."/>
            <person name="Storesund J.E."/>
            <person name="Kallscheuer N."/>
            <person name="Luecker S."/>
            <person name="Lage O.M."/>
            <person name="Pohl T."/>
            <person name="Merkel B.J."/>
            <person name="Hornburger P."/>
            <person name="Mueller R.-W."/>
            <person name="Bruemmer F."/>
            <person name="Labrenz M."/>
            <person name="Spormann A.M."/>
            <person name="Op den Camp H."/>
            <person name="Overmann J."/>
            <person name="Amann R."/>
            <person name="Jetten M.S.M."/>
            <person name="Mascher T."/>
            <person name="Medema M.H."/>
            <person name="Devos D.P."/>
            <person name="Kaster A.-K."/>
            <person name="Ovreas L."/>
            <person name="Rohde M."/>
            <person name="Galperin M.Y."/>
            <person name="Jogler C."/>
        </authorList>
    </citation>
    <scope>NUCLEOTIDE SEQUENCE [LARGE SCALE GENOMIC DNA]</scope>
    <source>
        <strain evidence="2 3">Pla133</strain>
    </source>
</reference>
<dbReference type="GO" id="GO:0003824">
    <property type="term" value="F:catalytic activity"/>
    <property type="evidence" value="ECO:0007669"/>
    <property type="project" value="InterPro"/>
</dbReference>
<dbReference type="GO" id="GO:0006506">
    <property type="term" value="P:GPI anchor biosynthetic process"/>
    <property type="evidence" value="ECO:0007669"/>
    <property type="project" value="TreeGrafter"/>
</dbReference>
<protein>
    <recommendedName>
        <fullName evidence="1">Endonuclease/exonuclease/phosphatase domain-containing protein</fullName>
    </recommendedName>
</protein>
<dbReference type="EMBL" id="CP036287">
    <property type="protein sequence ID" value="QDU65211.1"/>
    <property type="molecule type" value="Genomic_DNA"/>
</dbReference>